<protein>
    <submittedName>
        <fullName evidence="1">Uncharacterized protein</fullName>
    </submittedName>
</protein>
<reference evidence="1 2" key="1">
    <citation type="journal article" date="2022" name="DNA Res.">
        <title>Chromosomal-level genome assembly of the orchid tree Bauhinia variegata (Leguminosae; Cercidoideae) supports the allotetraploid origin hypothesis of Bauhinia.</title>
        <authorList>
            <person name="Zhong Y."/>
            <person name="Chen Y."/>
            <person name="Zheng D."/>
            <person name="Pang J."/>
            <person name="Liu Y."/>
            <person name="Luo S."/>
            <person name="Meng S."/>
            <person name="Qian L."/>
            <person name="Wei D."/>
            <person name="Dai S."/>
            <person name="Zhou R."/>
        </authorList>
    </citation>
    <scope>NUCLEOTIDE SEQUENCE [LARGE SCALE GENOMIC DNA]</scope>
    <source>
        <strain evidence="1">BV-YZ2020</strain>
    </source>
</reference>
<evidence type="ECO:0000313" key="1">
    <source>
        <dbReference type="EMBL" id="KAI4300215.1"/>
    </source>
</evidence>
<accession>A0ACB9KSX5</accession>
<comment type="caution">
    <text evidence="1">The sequence shown here is derived from an EMBL/GenBank/DDBJ whole genome shotgun (WGS) entry which is preliminary data.</text>
</comment>
<organism evidence="1 2">
    <name type="scientific">Bauhinia variegata</name>
    <name type="common">Purple orchid tree</name>
    <name type="synonym">Phanera variegata</name>
    <dbReference type="NCBI Taxonomy" id="167791"/>
    <lineage>
        <taxon>Eukaryota</taxon>
        <taxon>Viridiplantae</taxon>
        <taxon>Streptophyta</taxon>
        <taxon>Embryophyta</taxon>
        <taxon>Tracheophyta</taxon>
        <taxon>Spermatophyta</taxon>
        <taxon>Magnoliopsida</taxon>
        <taxon>eudicotyledons</taxon>
        <taxon>Gunneridae</taxon>
        <taxon>Pentapetalae</taxon>
        <taxon>rosids</taxon>
        <taxon>fabids</taxon>
        <taxon>Fabales</taxon>
        <taxon>Fabaceae</taxon>
        <taxon>Cercidoideae</taxon>
        <taxon>Cercideae</taxon>
        <taxon>Bauhiniinae</taxon>
        <taxon>Bauhinia</taxon>
    </lineage>
</organism>
<name>A0ACB9KSX5_BAUVA</name>
<dbReference type="Proteomes" id="UP000828941">
    <property type="component" value="Chromosome 13"/>
</dbReference>
<evidence type="ECO:0000313" key="2">
    <source>
        <dbReference type="Proteomes" id="UP000828941"/>
    </source>
</evidence>
<sequence length="121" mass="13940">MKSFVHNRITSPSPQATYVASHYELCLNIYVLFQVLNQPSLRISCFKGYTCSPLELSHSPHHTRLCNPIQPEHYLLVQQINLASSRSRNEFIKHISLLEYVGETHSFQMTIKLSRLPSVNN</sequence>
<keyword evidence="2" id="KW-1185">Reference proteome</keyword>
<dbReference type="EMBL" id="CM039438">
    <property type="protein sequence ID" value="KAI4300215.1"/>
    <property type="molecule type" value="Genomic_DNA"/>
</dbReference>
<gene>
    <name evidence="1" type="ORF">L6164_033614</name>
</gene>
<proteinExistence type="predicted"/>